<feature type="compositionally biased region" description="Low complexity" evidence="2">
    <location>
        <begin position="111"/>
        <end position="120"/>
    </location>
</feature>
<feature type="compositionally biased region" description="Basic and acidic residues" evidence="2">
    <location>
        <begin position="131"/>
        <end position="143"/>
    </location>
</feature>
<protein>
    <submittedName>
        <fullName evidence="3">Uncharacterized protein</fullName>
    </submittedName>
</protein>
<gene>
    <name evidence="3" type="ORF">VTK73DRAFT_9033</name>
</gene>
<feature type="compositionally biased region" description="Basic and acidic residues" evidence="2">
    <location>
        <begin position="25"/>
        <end position="34"/>
    </location>
</feature>
<keyword evidence="1" id="KW-0175">Coiled coil</keyword>
<evidence type="ECO:0000256" key="1">
    <source>
        <dbReference type="SAM" id="Coils"/>
    </source>
</evidence>
<feature type="region of interest" description="Disordered" evidence="2">
    <location>
        <begin position="101"/>
        <end position="143"/>
    </location>
</feature>
<evidence type="ECO:0000256" key="2">
    <source>
        <dbReference type="SAM" id="MobiDB-lite"/>
    </source>
</evidence>
<feature type="region of interest" description="Disordered" evidence="2">
    <location>
        <begin position="259"/>
        <end position="290"/>
    </location>
</feature>
<name>A0ABR3XLK9_9PEZI</name>
<feature type="compositionally biased region" description="Acidic residues" evidence="2">
    <location>
        <begin position="606"/>
        <end position="616"/>
    </location>
</feature>
<keyword evidence="4" id="KW-1185">Reference proteome</keyword>
<feature type="region of interest" description="Disordered" evidence="2">
    <location>
        <begin position="589"/>
        <end position="616"/>
    </location>
</feature>
<proteinExistence type="predicted"/>
<evidence type="ECO:0000313" key="4">
    <source>
        <dbReference type="Proteomes" id="UP001586593"/>
    </source>
</evidence>
<feature type="coiled-coil region" evidence="1">
    <location>
        <begin position="219"/>
        <end position="253"/>
    </location>
</feature>
<feature type="compositionally biased region" description="Basic and acidic residues" evidence="2">
    <location>
        <begin position="259"/>
        <end position="270"/>
    </location>
</feature>
<feature type="region of interest" description="Disordered" evidence="2">
    <location>
        <begin position="1"/>
        <end position="62"/>
    </location>
</feature>
<evidence type="ECO:0000313" key="3">
    <source>
        <dbReference type="EMBL" id="KAL1876880.1"/>
    </source>
</evidence>
<dbReference type="Proteomes" id="UP001586593">
    <property type="component" value="Unassembled WGS sequence"/>
</dbReference>
<sequence length="616" mass="69088">MEKMPPQFVRSTRPNGGSNPPGDLDGARGAEYLHLKTANPSSTIGDPQGKPPSDLSSASSFSSTNGVDFDMIARNLLPVREGPLTKVGVFEAGPSTAATRFLPLFGPESPPISEGSSISEADYESQGSSRTSHELTGKGSESVDRRGLVESLWARIRTGRSRAHDLKRRLQKERARANELRKLQSDAFNAFMGAIRPQLTAGKRVSFEATRILVLFDRMQAIQNTYSDQENKVAQLESKLDNETNLLSILETQFYEALRGKPQRESREPSPAESGRALRPMSSRTSLAGIPVDRPDDIHPLYTQLLDAAGHRELVREQYLELASYRDALLYEMDLSLRRKLTQAAEGLPDAADVVATGSGELEQIPKLAENLEDLDAVLSRYSLTLDQDDYEFLKSFPAEILQLQEQLKRADQQVDQLRQHCRDAGVMRRNLPYNEEFLIFSGLGKPFSAEVDTMSIVDDEDEDDDDAARLTERSLEHERFPILLSNPRHILEDEPLTALEWLKRATRLPKDAPERPQLVADAMKEYGISRLVLDSGGDKTEYINRWLLHRLRTSPLEAELLYSVYSRTLRIRNTRRWQEDVLYSWPRDTASVPSKVPSTPSEGLVMEDDDASPPS</sequence>
<accession>A0ABR3XLK9</accession>
<reference evidence="3 4" key="1">
    <citation type="journal article" date="2024" name="Commun. Biol.">
        <title>Comparative genomic analysis of thermophilic fungi reveals convergent evolutionary adaptations and gene losses.</title>
        <authorList>
            <person name="Steindorff A.S."/>
            <person name="Aguilar-Pontes M.V."/>
            <person name="Robinson A.J."/>
            <person name="Andreopoulos B."/>
            <person name="LaButti K."/>
            <person name="Kuo A."/>
            <person name="Mondo S."/>
            <person name="Riley R."/>
            <person name="Otillar R."/>
            <person name="Haridas S."/>
            <person name="Lipzen A."/>
            <person name="Grimwood J."/>
            <person name="Schmutz J."/>
            <person name="Clum A."/>
            <person name="Reid I.D."/>
            <person name="Moisan M.C."/>
            <person name="Butler G."/>
            <person name="Nguyen T.T.M."/>
            <person name="Dewar K."/>
            <person name="Conant G."/>
            <person name="Drula E."/>
            <person name="Henrissat B."/>
            <person name="Hansel C."/>
            <person name="Singer S."/>
            <person name="Hutchinson M.I."/>
            <person name="de Vries R.P."/>
            <person name="Natvig D.O."/>
            <person name="Powell A.J."/>
            <person name="Tsang A."/>
            <person name="Grigoriev I.V."/>
        </authorList>
    </citation>
    <scope>NUCLEOTIDE SEQUENCE [LARGE SCALE GENOMIC DNA]</scope>
    <source>
        <strain evidence="3 4">ATCC 24622</strain>
    </source>
</reference>
<feature type="compositionally biased region" description="Low complexity" evidence="2">
    <location>
        <begin position="53"/>
        <end position="62"/>
    </location>
</feature>
<comment type="caution">
    <text evidence="3">The sequence shown here is derived from an EMBL/GenBank/DDBJ whole genome shotgun (WGS) entry which is preliminary data.</text>
</comment>
<feature type="compositionally biased region" description="Polar residues" evidence="2">
    <location>
        <begin position="9"/>
        <end position="18"/>
    </location>
</feature>
<organism evidence="3 4">
    <name type="scientific">Phialemonium thermophilum</name>
    <dbReference type="NCBI Taxonomy" id="223376"/>
    <lineage>
        <taxon>Eukaryota</taxon>
        <taxon>Fungi</taxon>
        <taxon>Dikarya</taxon>
        <taxon>Ascomycota</taxon>
        <taxon>Pezizomycotina</taxon>
        <taxon>Sordariomycetes</taxon>
        <taxon>Sordariomycetidae</taxon>
        <taxon>Cephalothecales</taxon>
        <taxon>Cephalothecaceae</taxon>
        <taxon>Phialemonium</taxon>
    </lineage>
</organism>
<dbReference type="EMBL" id="JAZHXJ010000071">
    <property type="protein sequence ID" value="KAL1876880.1"/>
    <property type="molecule type" value="Genomic_DNA"/>
</dbReference>